<evidence type="ECO:0000313" key="2">
    <source>
        <dbReference type="EMBL" id="NYE45480.1"/>
    </source>
</evidence>
<organism evidence="2 3">
    <name type="scientific">Spinactinospora alkalitolerans</name>
    <dbReference type="NCBI Taxonomy" id="687207"/>
    <lineage>
        <taxon>Bacteria</taxon>
        <taxon>Bacillati</taxon>
        <taxon>Actinomycetota</taxon>
        <taxon>Actinomycetes</taxon>
        <taxon>Streptosporangiales</taxon>
        <taxon>Nocardiopsidaceae</taxon>
        <taxon>Spinactinospora</taxon>
    </lineage>
</organism>
<name>A0A852TU67_9ACTN</name>
<evidence type="ECO:0008006" key="4">
    <source>
        <dbReference type="Google" id="ProtNLM"/>
    </source>
</evidence>
<dbReference type="GO" id="GO:0004803">
    <property type="term" value="F:transposase activity"/>
    <property type="evidence" value="ECO:0007669"/>
    <property type="project" value="TreeGrafter"/>
</dbReference>
<feature type="compositionally biased region" description="Basic and acidic residues" evidence="1">
    <location>
        <begin position="17"/>
        <end position="35"/>
    </location>
</feature>
<feature type="compositionally biased region" description="Polar residues" evidence="1">
    <location>
        <begin position="287"/>
        <end position="300"/>
    </location>
</feature>
<protein>
    <recommendedName>
        <fullName evidence="4">Transposase</fullName>
    </recommendedName>
</protein>
<proteinExistence type="predicted"/>
<feature type="region of interest" description="Disordered" evidence="1">
    <location>
        <begin position="231"/>
        <end position="313"/>
    </location>
</feature>
<feature type="compositionally biased region" description="Polar residues" evidence="1">
    <location>
        <begin position="243"/>
        <end position="279"/>
    </location>
</feature>
<dbReference type="GO" id="GO:0005829">
    <property type="term" value="C:cytosol"/>
    <property type="evidence" value="ECO:0007669"/>
    <property type="project" value="TreeGrafter"/>
</dbReference>
<keyword evidence="3" id="KW-1185">Reference proteome</keyword>
<dbReference type="InterPro" id="IPR053392">
    <property type="entry name" value="Transposase_IS30-like"/>
</dbReference>
<evidence type="ECO:0000256" key="1">
    <source>
        <dbReference type="SAM" id="MobiDB-lite"/>
    </source>
</evidence>
<dbReference type="Proteomes" id="UP000589036">
    <property type="component" value="Unassembled WGS sequence"/>
</dbReference>
<dbReference type="NCBIfam" id="NF033563">
    <property type="entry name" value="transpos_IS30"/>
    <property type="match status" value="1"/>
</dbReference>
<dbReference type="PANTHER" id="PTHR10948:SF23">
    <property type="entry name" value="TRANSPOSASE INSI FOR INSERTION SEQUENCE ELEMENT IS30A-RELATED"/>
    <property type="match status" value="1"/>
</dbReference>
<dbReference type="AlphaFoldDB" id="A0A852TU67"/>
<gene>
    <name evidence="2" type="ORF">HDA32_000600</name>
</gene>
<dbReference type="InterPro" id="IPR051917">
    <property type="entry name" value="Transposase-Integrase"/>
</dbReference>
<sequence>MEGGADGAGPKPAKPAANERLRNYVRDRPAGEIRCPDGTPVVGPQEPQWKGRNKPRHQDRRWAAAWSPEQISNRLKADFPDDDSMRISHEAACQALCIQGRGALKREPVACLRTGRALRVLRARSRQRASGHVTPEVMISERPAEAEDRAVPGHWEGDLIIGTGRSAIGTLVERTARFTMLLHLPRLDGYGVEPQVKNGPTPAGRGTEAVKAAITGAITTLPEQLRRSLTWDRGKEPVRHAQPASTPGCRSTSPTRTAPGNGTRTKTPTDCCASTSPRAQTCRDGMPTNSRPLLSHSTTDPAKPSVGRHLPKP</sequence>
<evidence type="ECO:0000313" key="3">
    <source>
        <dbReference type="Proteomes" id="UP000589036"/>
    </source>
</evidence>
<dbReference type="EMBL" id="JACCCC010000001">
    <property type="protein sequence ID" value="NYE45480.1"/>
    <property type="molecule type" value="Genomic_DNA"/>
</dbReference>
<reference evidence="2 3" key="1">
    <citation type="submission" date="2020-07" db="EMBL/GenBank/DDBJ databases">
        <title>Sequencing the genomes of 1000 actinobacteria strains.</title>
        <authorList>
            <person name="Klenk H.-P."/>
        </authorList>
    </citation>
    <scope>NUCLEOTIDE SEQUENCE [LARGE SCALE GENOMIC DNA]</scope>
    <source>
        <strain evidence="2 3">CXB654</strain>
    </source>
</reference>
<dbReference type="PANTHER" id="PTHR10948">
    <property type="entry name" value="TRANSPOSASE"/>
    <property type="match status" value="1"/>
</dbReference>
<comment type="caution">
    <text evidence="2">The sequence shown here is derived from an EMBL/GenBank/DDBJ whole genome shotgun (WGS) entry which is preliminary data.</text>
</comment>
<accession>A0A852TU67</accession>
<feature type="region of interest" description="Disordered" evidence="1">
    <location>
        <begin position="1"/>
        <end position="58"/>
    </location>
</feature>
<dbReference type="GO" id="GO:0032196">
    <property type="term" value="P:transposition"/>
    <property type="evidence" value="ECO:0007669"/>
    <property type="project" value="TreeGrafter"/>
</dbReference>